<dbReference type="AlphaFoldDB" id="A0AAJ1VDD8"/>
<comment type="caution">
    <text evidence="1">The sequence shown here is derived from an EMBL/GenBank/DDBJ whole genome shotgun (WGS) entry which is preliminary data.</text>
</comment>
<name>A0AAJ1VDD8_9BACI</name>
<accession>A0AAJ1VDD8</accession>
<reference evidence="1" key="1">
    <citation type="submission" date="2023-06" db="EMBL/GenBank/DDBJ databases">
        <title>Comparative genomics of Bacillaceae isolates and their secondary metabolite potential.</title>
        <authorList>
            <person name="Song L."/>
            <person name="Nielsen L.J."/>
            <person name="Mohite O."/>
            <person name="Xu X."/>
            <person name="Weber T."/>
            <person name="Kovacs A.T."/>
        </authorList>
    </citation>
    <scope>NUCLEOTIDE SEQUENCE</scope>
    <source>
        <strain evidence="1">G1S1</strain>
    </source>
</reference>
<gene>
    <name evidence="1" type="ORF">QUF85_24270</name>
</gene>
<evidence type="ECO:0000313" key="2">
    <source>
        <dbReference type="Proteomes" id="UP001238973"/>
    </source>
</evidence>
<proteinExistence type="predicted"/>
<dbReference type="InterPro" id="IPR012381">
    <property type="entry name" value="EutP_PduV"/>
</dbReference>
<protein>
    <submittedName>
        <fullName evidence="1">EutP/PduV family microcompartment system protein</fullName>
    </submittedName>
</protein>
<dbReference type="Proteomes" id="UP001238973">
    <property type="component" value="Unassembled WGS sequence"/>
</dbReference>
<dbReference type="SUPFAM" id="SSF52540">
    <property type="entry name" value="P-loop containing nucleoside triphosphate hydrolases"/>
    <property type="match status" value="1"/>
</dbReference>
<sequence>MKRIVIIGSVGSGKSTLTKQLGEMSKRNVYHGAGNSSISYATIGAV</sequence>
<dbReference type="EMBL" id="JAUCFI010000003">
    <property type="protein sequence ID" value="MDM5286407.1"/>
    <property type="molecule type" value="Genomic_DNA"/>
</dbReference>
<dbReference type="Pfam" id="PF10662">
    <property type="entry name" value="PduV-EutP"/>
    <property type="match status" value="1"/>
</dbReference>
<dbReference type="GO" id="GO:0005524">
    <property type="term" value="F:ATP binding"/>
    <property type="evidence" value="ECO:0007669"/>
    <property type="project" value="InterPro"/>
</dbReference>
<evidence type="ECO:0000313" key="1">
    <source>
        <dbReference type="EMBL" id="MDM5286407.1"/>
    </source>
</evidence>
<organism evidence="1 2">
    <name type="scientific">Peribacillus frigoritolerans</name>
    <dbReference type="NCBI Taxonomy" id="450367"/>
    <lineage>
        <taxon>Bacteria</taxon>
        <taxon>Bacillati</taxon>
        <taxon>Bacillota</taxon>
        <taxon>Bacilli</taxon>
        <taxon>Bacillales</taxon>
        <taxon>Bacillaceae</taxon>
        <taxon>Peribacillus</taxon>
    </lineage>
</organism>
<dbReference type="RefSeq" id="WP_289351005.1">
    <property type="nucleotide sequence ID" value="NZ_JAUCFI010000003.1"/>
</dbReference>
<dbReference type="InterPro" id="IPR027417">
    <property type="entry name" value="P-loop_NTPase"/>
</dbReference>
<dbReference type="GO" id="GO:0006576">
    <property type="term" value="P:biogenic amine metabolic process"/>
    <property type="evidence" value="ECO:0007669"/>
    <property type="project" value="InterPro"/>
</dbReference>